<dbReference type="GO" id="GO:0006284">
    <property type="term" value="P:base-excision repair"/>
    <property type="evidence" value="ECO:0007669"/>
    <property type="project" value="TreeGrafter"/>
</dbReference>
<keyword evidence="8" id="KW-1185">Reference proteome</keyword>
<feature type="binding site" evidence="5">
    <location>
        <position position="7"/>
    </location>
    <ligand>
        <name>Mg(2+)</name>
        <dbReference type="ChEBI" id="CHEBI:18420"/>
        <label>1</label>
    </ligand>
</feature>
<dbReference type="InterPro" id="IPR036691">
    <property type="entry name" value="Endo/exonu/phosph_ase_sf"/>
</dbReference>
<dbReference type="GO" id="GO:0003906">
    <property type="term" value="F:DNA-(apurinic or apyrimidinic site) endonuclease activity"/>
    <property type="evidence" value="ECO:0007669"/>
    <property type="project" value="TreeGrafter"/>
</dbReference>
<dbReference type="GO" id="GO:0046872">
    <property type="term" value="F:metal ion binding"/>
    <property type="evidence" value="ECO:0007669"/>
    <property type="project" value="UniProtKB-KW"/>
</dbReference>
<dbReference type="InterPro" id="IPR004808">
    <property type="entry name" value="AP_endonuc_1"/>
</dbReference>
<keyword evidence="2 5" id="KW-0479">Metal-binding</keyword>
<protein>
    <recommendedName>
        <fullName evidence="6">Endonuclease/exonuclease/phosphatase domain-containing protein</fullName>
    </recommendedName>
</protein>
<organism evidence="7 8">
    <name type="scientific">Gossypium stocksii</name>
    <dbReference type="NCBI Taxonomy" id="47602"/>
    <lineage>
        <taxon>Eukaryota</taxon>
        <taxon>Viridiplantae</taxon>
        <taxon>Streptophyta</taxon>
        <taxon>Embryophyta</taxon>
        <taxon>Tracheophyta</taxon>
        <taxon>Spermatophyta</taxon>
        <taxon>Magnoliopsida</taxon>
        <taxon>eudicotyledons</taxon>
        <taxon>Gunneridae</taxon>
        <taxon>Pentapetalae</taxon>
        <taxon>rosids</taxon>
        <taxon>malvids</taxon>
        <taxon>Malvales</taxon>
        <taxon>Malvaceae</taxon>
        <taxon>Malvoideae</taxon>
        <taxon>Gossypium</taxon>
    </lineage>
</organism>
<comment type="similarity">
    <text evidence="1">Belongs to the DNA repair enzymes AP/ExoA family.</text>
</comment>
<dbReference type="PANTHER" id="PTHR22748:SF11">
    <property type="entry name" value="OS07G0184032 PROTEIN"/>
    <property type="match status" value="1"/>
</dbReference>
<proteinExistence type="inferred from homology"/>
<evidence type="ECO:0000256" key="5">
    <source>
        <dbReference type="PIRSR" id="PIRSR604808-2"/>
    </source>
</evidence>
<evidence type="ECO:0000256" key="4">
    <source>
        <dbReference type="ARBA" id="ARBA00022842"/>
    </source>
</evidence>
<feature type="binding site" evidence="5">
    <location>
        <position position="36"/>
    </location>
    <ligand>
        <name>Mg(2+)</name>
        <dbReference type="ChEBI" id="CHEBI:18420"/>
        <label>1</label>
    </ligand>
</feature>
<name>A0A9D3W4S9_9ROSI</name>
<dbReference type="Proteomes" id="UP000828251">
    <property type="component" value="Unassembled WGS sequence"/>
</dbReference>
<evidence type="ECO:0000259" key="6">
    <source>
        <dbReference type="Pfam" id="PF03372"/>
    </source>
</evidence>
<gene>
    <name evidence="7" type="ORF">J1N35_012539</name>
</gene>
<dbReference type="GO" id="GO:0008081">
    <property type="term" value="F:phosphoric diester hydrolase activity"/>
    <property type="evidence" value="ECO:0007669"/>
    <property type="project" value="TreeGrafter"/>
</dbReference>
<dbReference type="Gene3D" id="3.60.10.10">
    <property type="entry name" value="Endonuclease/exonuclease/phosphatase"/>
    <property type="match status" value="1"/>
</dbReference>
<dbReference type="OrthoDB" id="1881450at2759"/>
<keyword evidence="3" id="KW-0378">Hydrolase</keyword>
<evidence type="ECO:0000256" key="2">
    <source>
        <dbReference type="ARBA" id="ARBA00022723"/>
    </source>
</evidence>
<evidence type="ECO:0000256" key="3">
    <source>
        <dbReference type="ARBA" id="ARBA00022801"/>
    </source>
</evidence>
<evidence type="ECO:0000256" key="1">
    <source>
        <dbReference type="ARBA" id="ARBA00007092"/>
    </source>
</evidence>
<keyword evidence="4 5" id="KW-0460">Magnesium</keyword>
<dbReference type="AlphaFoldDB" id="A0A9D3W4S9"/>
<reference evidence="7 8" key="1">
    <citation type="journal article" date="2021" name="Plant Biotechnol. J.">
        <title>Multi-omics assisted identification of the key and species-specific regulatory components of drought-tolerant mechanisms in Gossypium stocksii.</title>
        <authorList>
            <person name="Yu D."/>
            <person name="Ke L."/>
            <person name="Zhang D."/>
            <person name="Wu Y."/>
            <person name="Sun Y."/>
            <person name="Mei J."/>
            <person name="Sun J."/>
            <person name="Sun Y."/>
        </authorList>
    </citation>
    <scope>NUCLEOTIDE SEQUENCE [LARGE SCALE GENOMIC DNA]</scope>
    <source>
        <strain evidence="8">cv. E1</strain>
        <tissue evidence="7">Leaf</tissue>
    </source>
</reference>
<comment type="caution">
    <text evidence="7">The sequence shown here is derived from an EMBL/GenBank/DDBJ whole genome shotgun (WGS) entry which is preliminary data.</text>
</comment>
<dbReference type="Pfam" id="PF03372">
    <property type="entry name" value="Exo_endo_phos"/>
    <property type="match status" value="1"/>
</dbReference>
<sequence length="139" mass="15995">MRIITWNIRGLGSAIKIEAVNRVVRLNRADVCLIQETKLESVSVELARRLWGNYYFDFKFSTGVERFGGLLTIWDKCSFLVETNLCERRIIAVAGKWMADEKEVTLKVLFPRLFRLANNKVNTVADSFSCSRKGSAKWE</sequence>
<comment type="cofactor">
    <cofactor evidence="5">
        <name>Mg(2+)</name>
        <dbReference type="ChEBI" id="CHEBI:18420"/>
    </cofactor>
    <cofactor evidence="5">
        <name>Mn(2+)</name>
        <dbReference type="ChEBI" id="CHEBI:29035"/>
    </cofactor>
    <text evidence="5">Probably binds two magnesium or manganese ions per subunit.</text>
</comment>
<evidence type="ECO:0000313" key="8">
    <source>
        <dbReference type="Proteomes" id="UP000828251"/>
    </source>
</evidence>
<dbReference type="PANTHER" id="PTHR22748">
    <property type="entry name" value="AP ENDONUCLEASE"/>
    <property type="match status" value="1"/>
</dbReference>
<feature type="domain" description="Endonuclease/exonuclease/phosphatase" evidence="6">
    <location>
        <begin position="4"/>
        <end position="70"/>
    </location>
</feature>
<dbReference type="InterPro" id="IPR005135">
    <property type="entry name" value="Endo/exonuclease/phosphatase"/>
</dbReference>
<dbReference type="GO" id="GO:0005634">
    <property type="term" value="C:nucleus"/>
    <property type="evidence" value="ECO:0007669"/>
    <property type="project" value="TreeGrafter"/>
</dbReference>
<keyword evidence="5" id="KW-0464">Manganese</keyword>
<dbReference type="GO" id="GO:0008311">
    <property type="term" value="F:double-stranded DNA 3'-5' DNA exonuclease activity"/>
    <property type="evidence" value="ECO:0007669"/>
    <property type="project" value="TreeGrafter"/>
</dbReference>
<accession>A0A9D3W4S9</accession>
<dbReference type="EMBL" id="JAIQCV010000004">
    <property type="protein sequence ID" value="KAH1108771.1"/>
    <property type="molecule type" value="Genomic_DNA"/>
</dbReference>
<evidence type="ECO:0000313" key="7">
    <source>
        <dbReference type="EMBL" id="KAH1108771.1"/>
    </source>
</evidence>
<dbReference type="SUPFAM" id="SSF56219">
    <property type="entry name" value="DNase I-like"/>
    <property type="match status" value="1"/>
</dbReference>